<dbReference type="RefSeq" id="WP_012851855.1">
    <property type="nucleotide sequence ID" value="NC_013510.1"/>
</dbReference>
<accession>D1AAR1</accession>
<dbReference type="AlphaFoldDB" id="D1AAR1"/>
<protein>
    <recommendedName>
        <fullName evidence="3">TIGR02678 family protein</fullName>
    </recommendedName>
</protein>
<dbReference type="Pfam" id="PF09661">
    <property type="entry name" value="DUF2398"/>
    <property type="match status" value="1"/>
</dbReference>
<dbReference type="InterPro" id="IPR013494">
    <property type="entry name" value="CHP02678"/>
</dbReference>
<organism evidence="1 2">
    <name type="scientific">Thermomonospora curvata (strain ATCC 19995 / DSM 43183 / JCM 3096 / KCTC 9072 / NBRC 15933 / NCIMB 10081 / Henssen B9)</name>
    <dbReference type="NCBI Taxonomy" id="471852"/>
    <lineage>
        <taxon>Bacteria</taxon>
        <taxon>Bacillati</taxon>
        <taxon>Actinomycetota</taxon>
        <taxon>Actinomycetes</taxon>
        <taxon>Streptosporangiales</taxon>
        <taxon>Thermomonosporaceae</taxon>
        <taxon>Thermomonospora</taxon>
    </lineage>
</organism>
<reference evidence="1 2" key="1">
    <citation type="journal article" date="2011" name="Stand. Genomic Sci.">
        <title>Complete genome sequence of Thermomonospora curvata type strain (B9).</title>
        <authorList>
            <person name="Chertkov O."/>
            <person name="Sikorski J."/>
            <person name="Nolan M."/>
            <person name="Lapidus A."/>
            <person name="Lucas S."/>
            <person name="Del Rio T.G."/>
            <person name="Tice H."/>
            <person name="Cheng J.F."/>
            <person name="Goodwin L."/>
            <person name="Pitluck S."/>
            <person name="Liolios K."/>
            <person name="Ivanova N."/>
            <person name="Mavromatis K."/>
            <person name="Mikhailova N."/>
            <person name="Ovchinnikova G."/>
            <person name="Pati A."/>
            <person name="Chen A."/>
            <person name="Palaniappan K."/>
            <person name="Djao O.D."/>
            <person name="Land M."/>
            <person name="Hauser L."/>
            <person name="Chang Y.J."/>
            <person name="Jeffries C.D."/>
            <person name="Brettin T."/>
            <person name="Han C."/>
            <person name="Detter J.C."/>
            <person name="Rohde M."/>
            <person name="Goker M."/>
            <person name="Woyke T."/>
            <person name="Bristow J."/>
            <person name="Eisen J.A."/>
            <person name="Markowitz V."/>
            <person name="Hugenholtz P."/>
            <person name="Klenk H.P."/>
            <person name="Kyrpides N.C."/>
        </authorList>
    </citation>
    <scope>NUCLEOTIDE SEQUENCE [LARGE SCALE GENOMIC DNA]</scope>
    <source>
        <strain evidence="2">ATCC 19995 / DSM 43183 / JCM 3096 / KCTC 9072 / NBRC 15933 / NCIMB 10081 / Henssen B9</strain>
    </source>
</reference>
<dbReference type="STRING" id="471852.Tcur_1492"/>
<dbReference type="KEGG" id="tcu:Tcur_1492"/>
<evidence type="ECO:0000313" key="1">
    <source>
        <dbReference type="EMBL" id="ACY97071.1"/>
    </source>
</evidence>
<dbReference type="eggNOG" id="ENOG502Z813">
    <property type="taxonomic scope" value="Bacteria"/>
</dbReference>
<dbReference type="NCBIfam" id="TIGR02678">
    <property type="entry name" value="TIGR02678 family protein"/>
    <property type="match status" value="1"/>
</dbReference>
<proteinExistence type="predicted"/>
<dbReference type="Proteomes" id="UP000001918">
    <property type="component" value="Chromosome"/>
</dbReference>
<name>D1AAR1_THECD</name>
<evidence type="ECO:0008006" key="3">
    <source>
        <dbReference type="Google" id="ProtNLM"/>
    </source>
</evidence>
<dbReference type="HOGENOM" id="CLU_049155_0_0_11"/>
<dbReference type="EMBL" id="CP001738">
    <property type="protein sequence ID" value="ACY97071.1"/>
    <property type="molecule type" value="Genomic_DNA"/>
</dbReference>
<evidence type="ECO:0000313" key="2">
    <source>
        <dbReference type="Proteomes" id="UP000001918"/>
    </source>
</evidence>
<keyword evidence="2" id="KW-1185">Reference proteome</keyword>
<sequence>MTVLADVLDSQQEEERQRAARALLRHPLLTPARPDPALFALVRRHAAWLADWFAREAGWSLQMDSGVARLRKTPAGHDDGTRGAAVKTRFSRRRYVLTCLALAVLERAESQITLGRLAERILRLATDPQLTEAGVTFTLESAEERSDLVTVARLLLEIGVLAQVAGDEQAFVAGSGDALYDVDRRVLSALLIARRGPSTVAGAGFADRLRAITEDVQPDTEDGRNRVLRHAVTRRLLDDPVVYYADLTEEERTYLDRQRGPLLRRIQQATGLVPEVRAEGIALVDPTGEATDLAMPEEGTDGHATLLVAEYLAAAPAEGRPVPLDELHRHLAAMAQRHRTHWRKTAAEPGAERELTARALHRLTALGLVRMSGEQVTALPAIARYRYAEPTIVGKKDA</sequence>
<gene>
    <name evidence="1" type="ordered locus">Tcur_1492</name>
</gene>